<dbReference type="EMBL" id="LTEB01000041">
    <property type="protein sequence ID" value="KXU17112.1"/>
    <property type="molecule type" value="Genomic_DNA"/>
</dbReference>
<accession>A0ABR5V6Q8</accession>
<name>A0ABR5V6Q8_9CORY</name>
<reference evidence="1 2" key="1">
    <citation type="journal article" date="2016" name="Int. J. Syst. Evol. Microbiol.">
        <title>Resolving the Complexity of Human Skin Metagenomes Using Single-Molecule Sequencing.</title>
        <authorList>
            <consortium name="NISC Comparative Sequencing Program"/>
            <person name="Tsai Y.C."/>
            <person name="Conlan S."/>
            <person name="Deming C."/>
            <person name="Segre J.A."/>
            <person name="Kong H.H."/>
            <person name="Korlach J."/>
            <person name="Oh J."/>
        </authorList>
    </citation>
    <scope>NUCLEOTIDE SEQUENCE [LARGE SCALE GENOMIC DNA]</scope>
    <source>
        <strain evidence="1 2">1B08</strain>
    </source>
</reference>
<evidence type="ECO:0000313" key="1">
    <source>
        <dbReference type="EMBL" id="KXU17112.1"/>
    </source>
</evidence>
<protein>
    <recommendedName>
        <fullName evidence="3">Transcriptional regulator</fullName>
    </recommendedName>
</protein>
<keyword evidence="2" id="KW-1185">Reference proteome</keyword>
<proteinExistence type="predicted"/>
<dbReference type="Proteomes" id="UP000070339">
    <property type="component" value="Unassembled WGS sequence"/>
</dbReference>
<evidence type="ECO:0008006" key="3">
    <source>
        <dbReference type="Google" id="ProtNLM"/>
    </source>
</evidence>
<sequence length="109" mass="11626">MLECAELGAVSQTKRLANAADEMREALAYQAGLDPDELNIIVDVVLPPDLAEMKARAEKEREEAARLAAAAQASTHDLAVAMRNAGMTVRDMGTVLGVSYQRAQKLAAS</sequence>
<gene>
    <name evidence="1" type="ORF">WM41_2353</name>
</gene>
<comment type="caution">
    <text evidence="1">The sequence shown here is derived from an EMBL/GenBank/DDBJ whole genome shotgun (WGS) entry which is preliminary data.</text>
</comment>
<evidence type="ECO:0000313" key="2">
    <source>
        <dbReference type="Proteomes" id="UP000070339"/>
    </source>
</evidence>
<organism evidence="1 2">
    <name type="scientific">Corynebacterium simulans</name>
    <dbReference type="NCBI Taxonomy" id="146827"/>
    <lineage>
        <taxon>Bacteria</taxon>
        <taxon>Bacillati</taxon>
        <taxon>Actinomycetota</taxon>
        <taxon>Actinomycetes</taxon>
        <taxon>Mycobacteriales</taxon>
        <taxon>Corynebacteriaceae</taxon>
        <taxon>Corynebacterium</taxon>
    </lineage>
</organism>